<evidence type="ECO:0000256" key="3">
    <source>
        <dbReference type="ARBA" id="ARBA00012538"/>
    </source>
</evidence>
<reference evidence="7" key="2">
    <citation type="journal article" date="2024" name="Plant">
        <title>Genomic evolution and insights into agronomic trait innovations of Sesamum species.</title>
        <authorList>
            <person name="Miao H."/>
            <person name="Wang L."/>
            <person name="Qu L."/>
            <person name="Liu H."/>
            <person name="Sun Y."/>
            <person name="Le M."/>
            <person name="Wang Q."/>
            <person name="Wei S."/>
            <person name="Zheng Y."/>
            <person name="Lin W."/>
            <person name="Duan Y."/>
            <person name="Cao H."/>
            <person name="Xiong S."/>
            <person name="Wang X."/>
            <person name="Wei L."/>
            <person name="Li C."/>
            <person name="Ma Q."/>
            <person name="Ju M."/>
            <person name="Zhao R."/>
            <person name="Li G."/>
            <person name="Mu C."/>
            <person name="Tian Q."/>
            <person name="Mei H."/>
            <person name="Zhang T."/>
            <person name="Gao T."/>
            <person name="Zhang H."/>
        </authorList>
    </citation>
    <scope>NUCLEOTIDE SEQUENCE</scope>
    <source>
        <strain evidence="7">G01</strain>
    </source>
</reference>
<dbReference type="InterPro" id="IPR023214">
    <property type="entry name" value="HAD_sf"/>
</dbReference>
<dbReference type="InterPro" id="IPR003337">
    <property type="entry name" value="Trehalose_PPase"/>
</dbReference>
<keyword evidence="5" id="KW-0808">Transferase</keyword>
<evidence type="ECO:0000313" key="7">
    <source>
        <dbReference type="EMBL" id="KAL0352920.1"/>
    </source>
</evidence>
<evidence type="ECO:0000256" key="6">
    <source>
        <dbReference type="SAM" id="MobiDB-lite"/>
    </source>
</evidence>
<dbReference type="PANTHER" id="PTHR10788:SF106">
    <property type="entry name" value="BCDNA.GH08860"/>
    <property type="match status" value="1"/>
</dbReference>
<keyword evidence="4" id="KW-0328">Glycosyltransferase</keyword>
<dbReference type="InterPro" id="IPR001830">
    <property type="entry name" value="Glyco_trans_20"/>
</dbReference>
<comment type="similarity">
    <text evidence="1">In the N-terminal section; belongs to the glycosyltransferase 20 family.</text>
</comment>
<dbReference type="GO" id="GO:0005992">
    <property type="term" value="P:trehalose biosynthetic process"/>
    <property type="evidence" value="ECO:0007669"/>
    <property type="project" value="InterPro"/>
</dbReference>
<organism evidence="7">
    <name type="scientific">Sesamum angustifolium</name>
    <dbReference type="NCBI Taxonomy" id="2727405"/>
    <lineage>
        <taxon>Eukaryota</taxon>
        <taxon>Viridiplantae</taxon>
        <taxon>Streptophyta</taxon>
        <taxon>Embryophyta</taxon>
        <taxon>Tracheophyta</taxon>
        <taxon>Spermatophyta</taxon>
        <taxon>Magnoliopsida</taxon>
        <taxon>eudicotyledons</taxon>
        <taxon>Gunneridae</taxon>
        <taxon>Pentapetalae</taxon>
        <taxon>asterids</taxon>
        <taxon>lamiids</taxon>
        <taxon>Lamiales</taxon>
        <taxon>Pedaliaceae</taxon>
        <taxon>Sesamum</taxon>
    </lineage>
</organism>
<evidence type="ECO:0000256" key="5">
    <source>
        <dbReference type="ARBA" id="ARBA00022679"/>
    </source>
</evidence>
<dbReference type="GO" id="GO:0005829">
    <property type="term" value="C:cytosol"/>
    <property type="evidence" value="ECO:0007669"/>
    <property type="project" value="TreeGrafter"/>
</dbReference>
<dbReference type="Pfam" id="PF00982">
    <property type="entry name" value="Glyco_transf_20"/>
    <property type="match status" value="2"/>
</dbReference>
<name>A0AAW2P9V1_9LAMI</name>
<proteinExistence type="inferred from homology"/>
<dbReference type="CDD" id="cd03788">
    <property type="entry name" value="GT20_TPS"/>
    <property type="match status" value="1"/>
</dbReference>
<dbReference type="SUPFAM" id="SSF53756">
    <property type="entry name" value="UDP-Glycosyltransferase/glycogen phosphorylase"/>
    <property type="match status" value="1"/>
</dbReference>
<dbReference type="GO" id="GO:0003825">
    <property type="term" value="F:alpha,alpha-trehalose-phosphate synthase (UDP-forming) activity"/>
    <property type="evidence" value="ECO:0007669"/>
    <property type="project" value="UniProtKB-EC"/>
</dbReference>
<protein>
    <recommendedName>
        <fullName evidence="3">alpha,alpha-trehalose-phosphate synthase (UDP-forming)</fullName>
        <ecNumber evidence="3">2.4.1.15</ecNumber>
    </recommendedName>
</protein>
<dbReference type="GO" id="GO:0004805">
    <property type="term" value="F:trehalose-phosphatase activity"/>
    <property type="evidence" value="ECO:0007669"/>
    <property type="project" value="TreeGrafter"/>
</dbReference>
<dbReference type="Gene3D" id="3.40.50.2000">
    <property type="entry name" value="Glycogen Phosphorylase B"/>
    <property type="match status" value="2"/>
</dbReference>
<gene>
    <name evidence="7" type="ORF">Sangu_0873300</name>
</gene>
<accession>A0AAW2P9V1</accession>
<evidence type="ECO:0000256" key="2">
    <source>
        <dbReference type="ARBA" id="ARBA00006330"/>
    </source>
</evidence>
<dbReference type="Pfam" id="PF02358">
    <property type="entry name" value="Trehalose_PPase"/>
    <property type="match status" value="1"/>
</dbReference>
<feature type="region of interest" description="Disordered" evidence="6">
    <location>
        <begin position="24"/>
        <end position="48"/>
    </location>
</feature>
<sequence length="744" mass="83826">MRMLDNHCKSTTTVPMSRLERLLRERELRRSTRSSHSNEETRDNNGDVDTFGNINDLYLSDGERGYREGDFIERNASAKHLNDGCEKQDGRVRKQRLIVVANRLPVSAIRRSEDSWALEISVGGLVSALLGVSEFEARWIGWAGVNVPDQVGQRSLTKALAEKRCIPVFLDEEIVHQYYNGYCNNILWPLFHYLGLPQEDRLATTRSFQSQFAAYKKANQMFAHVVNEHYREGDVVWCHDYHLMFLPRCLKDYNNKMKVGWFLHTPFPSSEIHRTLPSRSELLRSVLAADLVGFHTYDYARHFVSACTRILGLEGTPDGVEDQGKLTRVAAELIVWMIKGIPQKILAFEKFLEENPIWRDKVVLVQIAVPTRTDVPEYQKLSSQVHEIVGRINGRFGTLTTVPIHHLDRSLDFHALCALYAVTDVALVTSLRDGMNLVSYEFVACQDSKKGVLILSEFAELVMHLTIAAVRRTNFTMLLQVAETFVGYLVNGLCIDTAKVSLNQIIFLFSELNDTVVEAAEDRQIPPLFLKGRTYLSHYCLFCASPDVEFGKLQSKDLLQHLWTGPISNASVDVVQGARSVEVRAVGVTKGAAVDRILGEIVHHNDEKAPIDYVLCIGHFLPKDEDIYTFFEPELPAGPASRSKIANSLNRFTSNSTGLAAFCRKAPLPFPAPEKRGTSALGNGDWWSRMRERLTMHEGPSVLDLKGENYFSCAVGRKRSSARYLLGSSTEVVSLLKELAACQL</sequence>
<evidence type="ECO:0000256" key="4">
    <source>
        <dbReference type="ARBA" id="ARBA00022676"/>
    </source>
</evidence>
<reference evidence="7" key="1">
    <citation type="submission" date="2020-06" db="EMBL/GenBank/DDBJ databases">
        <authorList>
            <person name="Li T."/>
            <person name="Hu X."/>
            <person name="Zhang T."/>
            <person name="Song X."/>
            <person name="Zhang H."/>
            <person name="Dai N."/>
            <person name="Sheng W."/>
            <person name="Hou X."/>
            <person name="Wei L."/>
        </authorList>
    </citation>
    <scope>NUCLEOTIDE SEQUENCE</scope>
    <source>
        <strain evidence="7">G01</strain>
        <tissue evidence="7">Leaf</tissue>
    </source>
</reference>
<comment type="similarity">
    <text evidence="2">In the C-terminal section; belongs to the trehalose phosphatase family.</text>
</comment>
<dbReference type="EMBL" id="JACGWK010000005">
    <property type="protein sequence ID" value="KAL0352920.1"/>
    <property type="molecule type" value="Genomic_DNA"/>
</dbReference>
<feature type="compositionally biased region" description="Basic and acidic residues" evidence="6">
    <location>
        <begin position="24"/>
        <end position="45"/>
    </location>
</feature>
<comment type="caution">
    <text evidence="7">The sequence shown here is derived from an EMBL/GenBank/DDBJ whole genome shotgun (WGS) entry which is preliminary data.</text>
</comment>
<dbReference type="EC" id="2.4.1.15" evidence="3"/>
<dbReference type="FunFam" id="3.40.50.2000:FF:000046">
    <property type="entry name" value="alpha,alpha-trehalose-phosphate synthase [UDP-forming] 1"/>
    <property type="match status" value="1"/>
</dbReference>
<evidence type="ECO:0000256" key="1">
    <source>
        <dbReference type="ARBA" id="ARBA00005409"/>
    </source>
</evidence>
<dbReference type="PANTHER" id="PTHR10788">
    <property type="entry name" value="TREHALOSE-6-PHOSPHATE SYNTHASE"/>
    <property type="match status" value="1"/>
</dbReference>
<dbReference type="Gene3D" id="3.40.50.1000">
    <property type="entry name" value="HAD superfamily/HAD-like"/>
    <property type="match status" value="1"/>
</dbReference>
<dbReference type="AlphaFoldDB" id="A0AAW2P9V1"/>